<feature type="transmembrane region" description="Helical" evidence="13">
    <location>
        <begin position="282"/>
        <end position="311"/>
    </location>
</feature>
<feature type="non-terminal residue" evidence="15">
    <location>
        <position position="631"/>
    </location>
</feature>
<sequence>MFGGKMTSVGKKLIRRRVVDLSSEDTRFARCLSTLDLIALGVGSTLGAGVYVLAGEVAKEMAGPSIVLCFLVAALSSVLAGLCYAEFGARVPKTGSAYLYSYVTVGEIWAFTTGWNLILSYVIGTASVARAWSAAFDNIIGNHISTFFMNKTTVHLPGVLAERPDFFALILIGLLTALLAFGVSESALVNKIFTAVNLVVLGFIIIAGFVKGDIKNWQLSEDYINRSYPDIGKKAFGSGGFVPFGLEGILTGAATCFYAFVGFDCIATTGEEARNPQRSIPIGIIVSLLICFVAYFGVSAALTLMVPYFLLNKESSLPEAFKAVGWEPARYAVAVGSLCALSTSLLGSMFPMPRVIYAMAEDGLLFKFLSGINSHTKTPLSATITSGLLAAVMAFLLDLKDLVDLMSIGTLLAYSLVAVCVLILRYQSGQLNSPKAIEMLELNGNEEERVIMNPTITPASAQQKEMLSLATLFNPPTDTPTTLSGHIVYVCVSVIATLITVICVVLTLKVTALKDASVGWIAALVLLLVALLIPTIIVWRQPQSNARLNFKVPFLPLLPIFSIFINILLMVQLSAGTWVRFAIWMAVGLAIYFGYGIRNSTEGKNAEEPCATVEKPLHHPGLDVGPRAAAV</sequence>
<evidence type="ECO:0000313" key="15">
    <source>
        <dbReference type="EMBL" id="KAF1656180.1"/>
    </source>
</evidence>
<dbReference type="InterPro" id="IPR004755">
    <property type="entry name" value="Cat_AA_permease"/>
</dbReference>
<evidence type="ECO:0000313" key="16">
    <source>
        <dbReference type="Proteomes" id="UP000751161"/>
    </source>
</evidence>
<keyword evidence="6" id="KW-0029">Amino-acid transport</keyword>
<evidence type="ECO:0000256" key="6">
    <source>
        <dbReference type="ARBA" id="ARBA00022970"/>
    </source>
</evidence>
<keyword evidence="9" id="KW-0325">Glycoprotein</keyword>
<accession>A0A8J4L6R5</accession>
<dbReference type="GO" id="GO:0005886">
    <property type="term" value="C:plasma membrane"/>
    <property type="evidence" value="ECO:0007669"/>
    <property type="project" value="UniProtKB-SubCell"/>
</dbReference>
<evidence type="ECO:0000256" key="11">
    <source>
        <dbReference type="ARBA" id="ARBA00034423"/>
    </source>
</evidence>
<dbReference type="PANTHER" id="PTHR43243:SF20">
    <property type="entry name" value="CATIONIC AMINO ACID TRANSPORTER 3"/>
    <property type="match status" value="1"/>
</dbReference>
<evidence type="ECO:0000256" key="13">
    <source>
        <dbReference type="SAM" id="Phobius"/>
    </source>
</evidence>
<protein>
    <submittedName>
        <fullName evidence="15">Cationic amino acid transporter 3</fullName>
    </submittedName>
</protein>
<dbReference type="FunFam" id="1.20.1740.10:FF:000024">
    <property type="entry name" value="High affinity cationic amino acid transporter 1"/>
    <property type="match status" value="1"/>
</dbReference>
<feature type="transmembrane region" description="Helical" evidence="13">
    <location>
        <begin position="192"/>
        <end position="210"/>
    </location>
</feature>
<feature type="transmembrane region" description="Helical" evidence="13">
    <location>
        <begin position="378"/>
        <end position="397"/>
    </location>
</feature>
<dbReference type="Pfam" id="PF13906">
    <property type="entry name" value="AA_permease_C"/>
    <property type="match status" value="1"/>
</dbReference>
<keyword evidence="4" id="KW-1003">Cell membrane</keyword>
<dbReference type="Gene3D" id="1.20.1740.10">
    <property type="entry name" value="Amino acid/polyamine transporter I"/>
    <property type="match status" value="1"/>
</dbReference>
<keyword evidence="5 13" id="KW-0812">Transmembrane</keyword>
<comment type="catalytic activity">
    <reaction evidence="11">
        <text>L-arginine(in) = L-arginine(out)</text>
        <dbReference type="Rhea" id="RHEA:32143"/>
        <dbReference type="ChEBI" id="CHEBI:32682"/>
    </reaction>
</comment>
<feature type="transmembrane region" description="Helical" evidence="13">
    <location>
        <begin position="97"/>
        <end position="123"/>
    </location>
</feature>
<feature type="transmembrane region" description="Helical" evidence="13">
    <location>
        <begin position="166"/>
        <end position="183"/>
    </location>
</feature>
<evidence type="ECO:0000256" key="12">
    <source>
        <dbReference type="ARBA" id="ARBA00034450"/>
    </source>
</evidence>
<evidence type="ECO:0000256" key="10">
    <source>
        <dbReference type="ARBA" id="ARBA00034422"/>
    </source>
</evidence>
<dbReference type="EMBL" id="VULM01012515">
    <property type="protein sequence ID" value="KAF1656180.1"/>
    <property type="molecule type" value="Genomic_DNA"/>
</dbReference>
<evidence type="ECO:0000256" key="5">
    <source>
        <dbReference type="ARBA" id="ARBA00022692"/>
    </source>
</evidence>
<keyword evidence="3" id="KW-0813">Transport</keyword>
<dbReference type="Proteomes" id="UP000751161">
    <property type="component" value="Unassembled WGS sequence"/>
</dbReference>
<evidence type="ECO:0000256" key="3">
    <source>
        <dbReference type="ARBA" id="ARBA00022448"/>
    </source>
</evidence>
<evidence type="ECO:0000259" key="14">
    <source>
        <dbReference type="Pfam" id="PF13906"/>
    </source>
</evidence>
<comment type="subcellular location">
    <subcellularLocation>
        <location evidence="1">Cell membrane</location>
        <topology evidence="1">Multi-pass membrane protein</topology>
    </subcellularLocation>
</comment>
<feature type="non-terminal residue" evidence="15">
    <location>
        <position position="1"/>
    </location>
</feature>
<dbReference type="Pfam" id="PF13520">
    <property type="entry name" value="AA_permease_2"/>
    <property type="match status" value="1"/>
</dbReference>
<dbReference type="OrthoDB" id="3900342at2759"/>
<organism evidence="15 16">
    <name type="scientific">Aptenodytes patagonicus</name>
    <name type="common">King penguin</name>
    <dbReference type="NCBI Taxonomy" id="9234"/>
    <lineage>
        <taxon>Eukaryota</taxon>
        <taxon>Metazoa</taxon>
        <taxon>Chordata</taxon>
        <taxon>Craniata</taxon>
        <taxon>Vertebrata</taxon>
        <taxon>Euteleostomi</taxon>
        <taxon>Archelosauria</taxon>
        <taxon>Archosauria</taxon>
        <taxon>Dinosauria</taxon>
        <taxon>Saurischia</taxon>
        <taxon>Theropoda</taxon>
        <taxon>Coelurosauria</taxon>
        <taxon>Aves</taxon>
        <taxon>Neognathae</taxon>
        <taxon>Neoaves</taxon>
        <taxon>Aequornithes</taxon>
        <taxon>Sphenisciformes</taxon>
        <taxon>Spheniscidae</taxon>
        <taxon>Aptenodytes</taxon>
    </lineage>
</organism>
<comment type="catalytic activity">
    <reaction evidence="10">
        <text>L-lysine(in) = L-lysine(out)</text>
        <dbReference type="Rhea" id="RHEA:70935"/>
        <dbReference type="ChEBI" id="CHEBI:32551"/>
    </reaction>
</comment>
<evidence type="ECO:0000256" key="7">
    <source>
        <dbReference type="ARBA" id="ARBA00022989"/>
    </source>
</evidence>
<reference evidence="15" key="1">
    <citation type="journal article" date="2019" name="Gigascience">
        <title>High-coverage genomes to elucidate the evolution of penguins.</title>
        <authorList>
            <person name="Pan H."/>
            <person name="Cole T.L."/>
            <person name="Bi X."/>
            <person name="Fang M."/>
            <person name="Zhou C."/>
            <person name="Yang Z."/>
            <person name="Ksepka D.T."/>
            <person name="Hart T."/>
            <person name="Bouzat J.L."/>
            <person name="Argilla L.S."/>
            <person name="Bertelsen M.F."/>
            <person name="Boersma P.D."/>
            <person name="Bost C.A."/>
            <person name="Cherel Y."/>
            <person name="Dann P."/>
            <person name="Fiddaman S.R."/>
            <person name="Howard P."/>
            <person name="Labuschagne K."/>
            <person name="Mattern T."/>
            <person name="Miller G."/>
            <person name="Parker P."/>
            <person name="Phillips R.A."/>
            <person name="Quillfeldt P."/>
            <person name="Ryan P.G."/>
            <person name="Taylor H."/>
            <person name="Thompson D.R."/>
            <person name="Young M.J."/>
            <person name="Ellegaard M.R."/>
            <person name="Gilbert M.T.P."/>
            <person name="Sinding M.S."/>
            <person name="Pacheco G."/>
            <person name="Shepherd L.D."/>
            <person name="Tennyson A.J.D."/>
            <person name="Grosser S."/>
            <person name="Kay E."/>
            <person name="Nupen L.J."/>
            <person name="Ellenberg U."/>
            <person name="Houston D.M."/>
            <person name="Reeve A.H."/>
            <person name="Johnson K."/>
            <person name="Masello J.F."/>
            <person name="Stracke T."/>
            <person name="McKinlay B."/>
            <person name="Borboroglu P.G."/>
            <person name="Zhang D.X."/>
            <person name="Zhang G."/>
        </authorList>
    </citation>
    <scope>NUCLEOTIDE SEQUENCE</scope>
    <source>
        <strain evidence="15">KP FORT 001</strain>
    </source>
</reference>
<gene>
    <name evidence="15" type="primary">SLC7A3</name>
    <name evidence="15" type="ORF">FQA23_0008043</name>
</gene>
<feature type="transmembrane region" description="Helical" evidence="13">
    <location>
        <begin position="35"/>
        <end position="53"/>
    </location>
</feature>
<comment type="catalytic activity">
    <reaction evidence="12">
        <text>L-ornithine(in) = L-ornithine(out)</text>
        <dbReference type="Rhea" id="RHEA:71199"/>
        <dbReference type="ChEBI" id="CHEBI:46911"/>
    </reaction>
</comment>
<feature type="transmembrane region" description="Helical" evidence="13">
    <location>
        <begin position="249"/>
        <end position="270"/>
    </location>
</feature>
<dbReference type="GO" id="GO:0061459">
    <property type="term" value="F:L-arginine transmembrane transporter activity"/>
    <property type="evidence" value="ECO:0007669"/>
    <property type="project" value="UniProtKB-ARBA"/>
</dbReference>
<feature type="transmembrane region" description="Helical" evidence="13">
    <location>
        <begin position="65"/>
        <end position="85"/>
    </location>
</feature>
<feature type="transmembrane region" description="Helical" evidence="13">
    <location>
        <begin position="520"/>
        <end position="540"/>
    </location>
</feature>
<dbReference type="FunFam" id="1.20.1740.10:FF:000009">
    <property type="entry name" value="Low affinity cationic amino acid transporter 2"/>
    <property type="match status" value="1"/>
</dbReference>
<feature type="transmembrane region" description="Helical" evidence="13">
    <location>
        <begin position="403"/>
        <end position="424"/>
    </location>
</feature>
<dbReference type="NCBIfam" id="TIGR00906">
    <property type="entry name" value="2A0303"/>
    <property type="match status" value="1"/>
</dbReference>
<feature type="transmembrane region" description="Helical" evidence="13">
    <location>
        <begin position="552"/>
        <end position="571"/>
    </location>
</feature>
<dbReference type="AlphaFoldDB" id="A0A8J4L6R5"/>
<keyword evidence="7 13" id="KW-1133">Transmembrane helix</keyword>
<evidence type="ECO:0000256" key="4">
    <source>
        <dbReference type="ARBA" id="ARBA00022475"/>
    </source>
</evidence>
<dbReference type="InterPro" id="IPR002293">
    <property type="entry name" value="AA/rel_permease1"/>
</dbReference>
<dbReference type="PIRSF" id="PIRSF006060">
    <property type="entry name" value="AA_transporter"/>
    <property type="match status" value="1"/>
</dbReference>
<feature type="transmembrane region" description="Helical" evidence="13">
    <location>
        <begin position="331"/>
        <end position="357"/>
    </location>
</feature>
<comment type="caution">
    <text evidence="15">The sequence shown here is derived from an EMBL/GenBank/DDBJ whole genome shotgun (WGS) entry which is preliminary data.</text>
</comment>
<dbReference type="InterPro" id="IPR029485">
    <property type="entry name" value="CAT_C"/>
</dbReference>
<name>A0A8J4L6R5_APTPA</name>
<evidence type="ECO:0000256" key="2">
    <source>
        <dbReference type="ARBA" id="ARBA00008572"/>
    </source>
</evidence>
<feature type="domain" description="Cationic amino acid transporter C-terminal" evidence="14">
    <location>
        <begin position="550"/>
        <end position="600"/>
    </location>
</feature>
<comment type="similarity">
    <text evidence="2">Belongs to the amino acid-polyamine-organocation (APC) superfamily. Cationic amino acid transporter (CAT) (TC 2.A.3.3) family.</text>
</comment>
<feature type="transmembrane region" description="Helical" evidence="13">
    <location>
        <begin position="487"/>
        <end position="508"/>
    </location>
</feature>
<evidence type="ECO:0000256" key="8">
    <source>
        <dbReference type="ARBA" id="ARBA00023136"/>
    </source>
</evidence>
<dbReference type="PANTHER" id="PTHR43243">
    <property type="entry name" value="INNER MEMBRANE TRANSPORTER YGJI-RELATED"/>
    <property type="match status" value="1"/>
</dbReference>
<keyword evidence="8 13" id="KW-0472">Membrane</keyword>
<feature type="transmembrane region" description="Helical" evidence="13">
    <location>
        <begin position="577"/>
        <end position="595"/>
    </location>
</feature>
<evidence type="ECO:0000256" key="1">
    <source>
        <dbReference type="ARBA" id="ARBA00004651"/>
    </source>
</evidence>
<evidence type="ECO:0000256" key="9">
    <source>
        <dbReference type="ARBA" id="ARBA00023180"/>
    </source>
</evidence>
<keyword evidence="16" id="KW-1185">Reference proteome</keyword>
<proteinExistence type="inferred from homology"/>